<proteinExistence type="predicted"/>
<feature type="domain" description="Transposase IS204/IS1001/IS1096/IS1165 helix-turn-helix" evidence="1">
    <location>
        <begin position="24"/>
        <end position="69"/>
    </location>
</feature>
<keyword evidence="3" id="KW-1185">Reference proteome</keyword>
<evidence type="ECO:0000313" key="3">
    <source>
        <dbReference type="Proteomes" id="UP000245711"/>
    </source>
</evidence>
<evidence type="ECO:0000259" key="1">
    <source>
        <dbReference type="Pfam" id="PF13542"/>
    </source>
</evidence>
<sequence length="128" mass="14134">MLLQWNKTRWRCQKEYCTRGSFTEAIEQIPARARTTGRLRTQIGTAIGDAARSVSEVATAHGVSWPTARGPTPVRVLGIDDPPRGKPRWDYCTKPAGECGSIRGTPASSTCPVTRVYWGRRRGAPPRP</sequence>
<gene>
    <name evidence="2" type="ORF">CBI38_32875</name>
</gene>
<evidence type="ECO:0000313" key="2">
    <source>
        <dbReference type="EMBL" id="AWK76264.1"/>
    </source>
</evidence>
<accession>A0A2S2C629</accession>
<reference evidence="2 3" key="1">
    <citation type="submission" date="2017-05" db="EMBL/GenBank/DDBJ databases">
        <title>Isolation of Rhodococcus sp. S2-17 biodegrading of BP-3.</title>
        <authorList>
            <person name="Lee Y."/>
            <person name="Kim K.H."/>
            <person name="Chun B.H."/>
            <person name="Jung H.S."/>
            <person name="Jeon C.O."/>
        </authorList>
    </citation>
    <scope>NUCLEOTIDE SEQUENCE [LARGE SCALE GENOMIC DNA]</scope>
    <source>
        <strain evidence="2 3">S2-17</strain>
        <plasmid evidence="3">prb98</plasmid>
    </source>
</reference>
<dbReference type="KEGG" id="roz:CBI38_32875"/>
<organism evidence="2 3">
    <name type="scientific">Rhodococcus oxybenzonivorans</name>
    <dbReference type="NCBI Taxonomy" id="1990687"/>
    <lineage>
        <taxon>Bacteria</taxon>
        <taxon>Bacillati</taxon>
        <taxon>Actinomycetota</taxon>
        <taxon>Actinomycetes</taxon>
        <taxon>Mycobacteriales</taxon>
        <taxon>Nocardiaceae</taxon>
        <taxon>Rhodococcus</taxon>
    </lineage>
</organism>
<dbReference type="InterPro" id="IPR032877">
    <property type="entry name" value="Transposase_HTH"/>
</dbReference>
<dbReference type="AlphaFoldDB" id="A0A2S2C629"/>
<name>A0A2S2C629_9NOCA</name>
<geneLocation type="plasmid" evidence="3">
    <name>prb98</name>
</geneLocation>
<dbReference type="EMBL" id="CP021355">
    <property type="protein sequence ID" value="AWK76264.1"/>
    <property type="molecule type" value="Genomic_DNA"/>
</dbReference>
<protein>
    <recommendedName>
        <fullName evidence="1">Transposase IS204/IS1001/IS1096/IS1165 helix-turn-helix domain-containing protein</fullName>
    </recommendedName>
</protein>
<keyword evidence="2" id="KW-0614">Plasmid</keyword>
<dbReference type="Pfam" id="PF13542">
    <property type="entry name" value="HTH_Tnp_ISL3"/>
    <property type="match status" value="1"/>
</dbReference>
<dbReference type="Proteomes" id="UP000245711">
    <property type="component" value="Plasmid pRB98"/>
</dbReference>